<accession>A0A8S1LVY0</accession>
<comment type="caution">
    <text evidence="3">The sequence shown here is derived from an EMBL/GenBank/DDBJ whole genome shotgun (WGS) entry which is preliminary data.</text>
</comment>
<evidence type="ECO:0000256" key="2">
    <source>
        <dbReference type="SAM" id="MobiDB-lite"/>
    </source>
</evidence>
<feature type="region of interest" description="Disordered" evidence="2">
    <location>
        <begin position="913"/>
        <end position="934"/>
    </location>
</feature>
<sequence length="934" mass="112224">MIHKNPASDISTLVLKQYKQMYEEICLRFKNEKESQNKEIEIWKDKYDTLQKRWETLNLLKDKSDKKLKQDFYDPKSLNQVHKISGHQLINLQPNLEKQQFQTQIQQLNEQIIKQKKIIQELNDKNEKHSIDNKKLEIENKKYSEQINHIRKTSNHKFNEQQMLQYEDNIQKFILAIDEMKNEKISNEKQIEKLIKENQVLNSSNNELRNTINEYEKSQQQKSLFQLQLSELGLKNAQLEKLVQDLENQQQHQQDLVQQNTKQMEDKQQEIIKLQQKNQEFEKELKNLNQLQVVYDEQQQKLQQLADVIQDLEGKLLQTTKLKLNESEKKQQQQQKYDELYQQYTDLQTQDIMKQEWLNLQKVQLEDLKQENEQLNHQVEELQKQNTILVDQVEQQIDNTRLSFSQLQDQVTSYEQIVTDKNQEIHKLILEISKQKCHLKNEDYEEKIKQLQTQYEKLESESKMKIEWMEIQNTELEETINEYEKKIQNFVEQINQLSLNNQEENSKKIAELQEHIKQYEVIVNNKNIEIDELKKQLNQINQKQNDEDFEKKYLNLKTQFEKLETENQMKQQWQNIQEEEQQEQINQLNIQIDELNDQLSQTQNLNLKLQSELQNEIEKNEQLIKQSQQHLLDIQNQFNSGNIKNALRKSIKKEESQEEEVNTKKKNQDEQFINDLKEKLNTLNEELGEYEENQINLQQQIKELSEQKNKIQSQYEEMYNYYSKAYDQVQNFVVQVDELNKIIQDKENQLVDNQYQIQQLEEQLLQMNDINKDAINENQDINEIKAFYEQKFLEQGTLIQNLQQQLEQSQDQEYYQKMNKVLQENEELRLLRSENQEELNKKDQMIEELQMKMLSQSQVTGSSDLQERKRRQELLNKVKDDKSDNSKSSNEQLVKKIGLQTSGASAKLSLKLDYTQEQSKSSKSKSAKSLDFQE</sequence>
<feature type="coiled-coil region" evidence="1">
    <location>
        <begin position="98"/>
        <end position="410"/>
    </location>
</feature>
<feature type="coiled-coil region" evidence="1">
    <location>
        <begin position="434"/>
        <end position="791"/>
    </location>
</feature>
<dbReference type="EMBL" id="CAJJDN010000028">
    <property type="protein sequence ID" value="CAD8071369.1"/>
    <property type="molecule type" value="Genomic_DNA"/>
</dbReference>
<dbReference type="Proteomes" id="UP000692954">
    <property type="component" value="Unassembled WGS sequence"/>
</dbReference>
<feature type="region of interest" description="Disordered" evidence="2">
    <location>
        <begin position="876"/>
        <end position="898"/>
    </location>
</feature>
<keyword evidence="1" id="KW-0175">Coiled coil</keyword>
<proteinExistence type="predicted"/>
<evidence type="ECO:0000313" key="4">
    <source>
        <dbReference type="Proteomes" id="UP000692954"/>
    </source>
</evidence>
<evidence type="ECO:0000313" key="3">
    <source>
        <dbReference type="EMBL" id="CAD8071369.1"/>
    </source>
</evidence>
<gene>
    <name evidence="3" type="ORF">PSON_ATCC_30995.1.T0280025</name>
</gene>
<name>A0A8S1LVY0_9CILI</name>
<reference evidence="3" key="1">
    <citation type="submission" date="2021-01" db="EMBL/GenBank/DDBJ databases">
        <authorList>
            <consortium name="Genoscope - CEA"/>
            <person name="William W."/>
        </authorList>
    </citation>
    <scope>NUCLEOTIDE SEQUENCE</scope>
</reference>
<feature type="compositionally biased region" description="Basic and acidic residues" evidence="2">
    <location>
        <begin position="876"/>
        <end position="885"/>
    </location>
</feature>
<dbReference type="AlphaFoldDB" id="A0A8S1LVY0"/>
<organism evidence="3 4">
    <name type="scientific">Paramecium sonneborni</name>
    <dbReference type="NCBI Taxonomy" id="65129"/>
    <lineage>
        <taxon>Eukaryota</taxon>
        <taxon>Sar</taxon>
        <taxon>Alveolata</taxon>
        <taxon>Ciliophora</taxon>
        <taxon>Intramacronucleata</taxon>
        <taxon>Oligohymenophorea</taxon>
        <taxon>Peniculida</taxon>
        <taxon>Parameciidae</taxon>
        <taxon>Paramecium</taxon>
    </lineage>
</organism>
<keyword evidence="4" id="KW-1185">Reference proteome</keyword>
<feature type="coiled-coil region" evidence="1">
    <location>
        <begin position="818"/>
        <end position="852"/>
    </location>
</feature>
<dbReference type="OrthoDB" id="304963at2759"/>
<evidence type="ECO:0000256" key="1">
    <source>
        <dbReference type="SAM" id="Coils"/>
    </source>
</evidence>
<protein>
    <submittedName>
        <fullName evidence="3">Uncharacterized protein</fullName>
    </submittedName>
</protein>